<dbReference type="Proteomes" id="UP001207468">
    <property type="component" value="Unassembled WGS sequence"/>
</dbReference>
<sequence>MSCHPLIPCLILSLHPLSVFRSHSRILLMCSNTLATLLNDSQVSCSLSVLHEASLLDVKVSWPFLSSPRPRSMTYWDSLSSSQSFLSSMVRYQHHELSLPSPSRASLHWWQRPMIWTHSSCCRPATKRGLRVSSEEPVMERGRVCAYASPTLSSRVVISRCRRRLLLLLLLLL</sequence>
<evidence type="ECO:0000313" key="2">
    <source>
        <dbReference type="Proteomes" id="UP001207468"/>
    </source>
</evidence>
<evidence type="ECO:0000313" key="1">
    <source>
        <dbReference type="EMBL" id="KAI9510963.1"/>
    </source>
</evidence>
<comment type="caution">
    <text evidence="1">The sequence shown here is derived from an EMBL/GenBank/DDBJ whole genome shotgun (WGS) entry which is preliminary data.</text>
</comment>
<dbReference type="EMBL" id="JAGFNK010000030">
    <property type="protein sequence ID" value="KAI9510963.1"/>
    <property type="molecule type" value="Genomic_DNA"/>
</dbReference>
<gene>
    <name evidence="1" type="ORF">F5148DRAFT_472607</name>
</gene>
<name>A0ACC0UGW7_9AGAM</name>
<organism evidence="1 2">
    <name type="scientific">Russula earlei</name>
    <dbReference type="NCBI Taxonomy" id="71964"/>
    <lineage>
        <taxon>Eukaryota</taxon>
        <taxon>Fungi</taxon>
        <taxon>Dikarya</taxon>
        <taxon>Basidiomycota</taxon>
        <taxon>Agaricomycotina</taxon>
        <taxon>Agaricomycetes</taxon>
        <taxon>Russulales</taxon>
        <taxon>Russulaceae</taxon>
        <taxon>Russula</taxon>
    </lineage>
</organism>
<reference evidence="1" key="1">
    <citation type="submission" date="2021-03" db="EMBL/GenBank/DDBJ databases">
        <title>Evolutionary priming and transition to the ectomycorrhizal habit in an iconic lineage of mushroom-forming fungi: is preadaptation a requirement?</title>
        <authorList>
            <consortium name="DOE Joint Genome Institute"/>
            <person name="Looney B.P."/>
            <person name="Miyauchi S."/>
            <person name="Morin E."/>
            <person name="Drula E."/>
            <person name="Courty P.E."/>
            <person name="Chicoki N."/>
            <person name="Fauchery L."/>
            <person name="Kohler A."/>
            <person name="Kuo A."/>
            <person name="LaButti K."/>
            <person name="Pangilinan J."/>
            <person name="Lipzen A."/>
            <person name="Riley R."/>
            <person name="Andreopoulos W."/>
            <person name="He G."/>
            <person name="Johnson J."/>
            <person name="Barry K.W."/>
            <person name="Grigoriev I.V."/>
            <person name="Nagy L."/>
            <person name="Hibbett D."/>
            <person name="Henrissat B."/>
            <person name="Matheny P.B."/>
            <person name="Labbe J."/>
            <person name="Martin A.F."/>
        </authorList>
    </citation>
    <scope>NUCLEOTIDE SEQUENCE</scope>
    <source>
        <strain evidence="1">BPL698</strain>
    </source>
</reference>
<keyword evidence="2" id="KW-1185">Reference proteome</keyword>
<proteinExistence type="predicted"/>
<accession>A0ACC0UGW7</accession>
<protein>
    <submittedName>
        <fullName evidence="1">Uncharacterized protein</fullName>
    </submittedName>
</protein>